<evidence type="ECO:0000313" key="2">
    <source>
        <dbReference type="Proteomes" id="UP000480275"/>
    </source>
</evidence>
<dbReference type="AlphaFoldDB" id="A0A6L5JV12"/>
<proteinExistence type="predicted"/>
<organism evidence="1 2">
    <name type="scientific">Rhodocyclus tenuis</name>
    <name type="common">Rhodospirillum tenue</name>
    <dbReference type="NCBI Taxonomy" id="1066"/>
    <lineage>
        <taxon>Bacteria</taxon>
        <taxon>Pseudomonadati</taxon>
        <taxon>Pseudomonadota</taxon>
        <taxon>Betaproteobacteria</taxon>
        <taxon>Rhodocyclales</taxon>
        <taxon>Rhodocyclaceae</taxon>
        <taxon>Rhodocyclus</taxon>
    </lineage>
</organism>
<accession>A0A6L5JV12</accession>
<reference evidence="1 2" key="1">
    <citation type="submission" date="2019-10" db="EMBL/GenBank/DDBJ databases">
        <title>Whole-genome sequence of the purple nonsulfur photosynthetic bacterium Rhodocyclus tenuis.</title>
        <authorList>
            <person name="Kyndt J.A."/>
            <person name="Meyer T.E."/>
        </authorList>
    </citation>
    <scope>NUCLEOTIDE SEQUENCE [LARGE SCALE GENOMIC DNA]</scope>
    <source>
        <strain evidence="1 2">DSM 110</strain>
    </source>
</reference>
<evidence type="ECO:0000313" key="1">
    <source>
        <dbReference type="EMBL" id="MQY50881.1"/>
    </source>
</evidence>
<protein>
    <submittedName>
        <fullName evidence="1">Uncharacterized protein</fullName>
    </submittedName>
</protein>
<gene>
    <name evidence="1" type="ORF">GHK24_03695</name>
</gene>
<name>A0A6L5JV12_RHOTE</name>
<dbReference type="EMBL" id="WIXJ01000002">
    <property type="protein sequence ID" value="MQY50881.1"/>
    <property type="molecule type" value="Genomic_DNA"/>
</dbReference>
<dbReference type="OrthoDB" id="9182772at2"/>
<sequence>MSALRCGVRGGFAVRDAAGQWEECCVLPETALLPWCVVLRLRVEAAEAGRRDRRLSLTLPADCFHGREPFRALRVWLRWRADTSGASGVRV</sequence>
<comment type="caution">
    <text evidence="1">The sequence shown here is derived from an EMBL/GenBank/DDBJ whole genome shotgun (WGS) entry which is preliminary data.</text>
</comment>
<dbReference type="Proteomes" id="UP000480275">
    <property type="component" value="Unassembled WGS sequence"/>
</dbReference>